<dbReference type="Gene3D" id="3.40.30.10">
    <property type="entry name" value="Glutaredoxin"/>
    <property type="match status" value="1"/>
</dbReference>
<evidence type="ECO:0000256" key="5">
    <source>
        <dbReference type="ARBA" id="ARBA00022989"/>
    </source>
</evidence>
<keyword evidence="6" id="KW-0560">Oxidoreductase</keyword>
<dbReference type="InterPro" id="IPR036249">
    <property type="entry name" value="Thioredoxin-like_sf"/>
</dbReference>
<gene>
    <name evidence="13" type="primary">A08p029410.1_BraROA</name>
    <name evidence="13" type="ORF">IGI04_031652</name>
</gene>
<evidence type="ECO:0000313" key="13">
    <source>
        <dbReference type="EMBL" id="KAG5390111.1"/>
    </source>
</evidence>
<feature type="transmembrane region" description="Helical" evidence="11">
    <location>
        <begin position="763"/>
        <end position="781"/>
    </location>
</feature>
<feature type="region of interest" description="Disordered" evidence="10">
    <location>
        <begin position="147"/>
        <end position="166"/>
    </location>
</feature>
<feature type="region of interest" description="Disordered" evidence="10">
    <location>
        <begin position="257"/>
        <end position="276"/>
    </location>
</feature>
<dbReference type="SMART" id="SM00756">
    <property type="entry name" value="VKc"/>
    <property type="match status" value="1"/>
</dbReference>
<reference evidence="13 14" key="1">
    <citation type="submission" date="2021-03" db="EMBL/GenBank/DDBJ databases">
        <authorList>
            <person name="King G.J."/>
            <person name="Bancroft I."/>
            <person name="Baten A."/>
            <person name="Bloomfield J."/>
            <person name="Borpatragohain P."/>
            <person name="He Z."/>
            <person name="Irish N."/>
            <person name="Irwin J."/>
            <person name="Liu K."/>
            <person name="Mauleon R.P."/>
            <person name="Moore J."/>
            <person name="Morris R."/>
            <person name="Ostergaard L."/>
            <person name="Wang B."/>
            <person name="Wells R."/>
        </authorList>
    </citation>
    <scope>NUCLEOTIDE SEQUENCE [LARGE SCALE GENOMIC DNA]</scope>
    <source>
        <strain evidence="13">R-o-18</strain>
        <tissue evidence="13">Leaf</tissue>
    </source>
</reference>
<keyword evidence="8" id="KW-1015">Disulfide bond</keyword>
<feature type="region of interest" description="Disordered" evidence="10">
    <location>
        <begin position="22"/>
        <end position="56"/>
    </location>
</feature>
<dbReference type="InterPro" id="IPR044698">
    <property type="entry name" value="VKOR/LTO1"/>
</dbReference>
<feature type="compositionally biased region" description="Low complexity" evidence="10">
    <location>
        <begin position="156"/>
        <end position="165"/>
    </location>
</feature>
<keyword evidence="3 11" id="KW-0812">Transmembrane</keyword>
<dbReference type="Proteomes" id="UP000823674">
    <property type="component" value="Chromosome A08"/>
</dbReference>
<organism evidence="13 14">
    <name type="scientific">Brassica rapa subsp. trilocularis</name>
    <dbReference type="NCBI Taxonomy" id="1813537"/>
    <lineage>
        <taxon>Eukaryota</taxon>
        <taxon>Viridiplantae</taxon>
        <taxon>Streptophyta</taxon>
        <taxon>Embryophyta</taxon>
        <taxon>Tracheophyta</taxon>
        <taxon>Spermatophyta</taxon>
        <taxon>Magnoliopsida</taxon>
        <taxon>eudicotyledons</taxon>
        <taxon>Gunneridae</taxon>
        <taxon>Pentapetalae</taxon>
        <taxon>rosids</taxon>
        <taxon>malvids</taxon>
        <taxon>Brassicales</taxon>
        <taxon>Brassicaceae</taxon>
        <taxon>Brassiceae</taxon>
        <taxon>Brassica</taxon>
    </lineage>
</organism>
<evidence type="ECO:0000256" key="10">
    <source>
        <dbReference type="SAM" id="MobiDB-lite"/>
    </source>
</evidence>
<evidence type="ECO:0000256" key="2">
    <source>
        <dbReference type="ARBA" id="ARBA00006214"/>
    </source>
</evidence>
<evidence type="ECO:0000256" key="1">
    <source>
        <dbReference type="ARBA" id="ARBA00004141"/>
    </source>
</evidence>
<dbReference type="CDD" id="cd12916">
    <property type="entry name" value="VKOR_1"/>
    <property type="match status" value="1"/>
</dbReference>
<comment type="similarity">
    <text evidence="2">Belongs to the VKOR family.</text>
</comment>
<evidence type="ECO:0000256" key="9">
    <source>
        <dbReference type="ARBA" id="ARBA00023284"/>
    </source>
</evidence>
<proteinExistence type="inferred from homology"/>
<dbReference type="PANTHER" id="PTHR34573">
    <property type="entry name" value="VKC DOMAIN-CONTAINING PROTEIN"/>
    <property type="match status" value="1"/>
</dbReference>
<dbReference type="InterPro" id="IPR038354">
    <property type="entry name" value="VKOR_sf"/>
</dbReference>
<evidence type="ECO:0000259" key="12">
    <source>
        <dbReference type="SMART" id="SM00756"/>
    </source>
</evidence>
<protein>
    <recommendedName>
        <fullName evidence="12">Vitamin K epoxide reductase domain-containing protein</fullName>
    </recommendedName>
</protein>
<feature type="transmembrane region" description="Helical" evidence="11">
    <location>
        <begin position="704"/>
        <end position="722"/>
    </location>
</feature>
<evidence type="ECO:0000256" key="6">
    <source>
        <dbReference type="ARBA" id="ARBA00023002"/>
    </source>
</evidence>
<evidence type="ECO:0000313" key="14">
    <source>
        <dbReference type="Proteomes" id="UP000823674"/>
    </source>
</evidence>
<keyword evidence="4" id="KW-0874">Quinone</keyword>
<feature type="compositionally biased region" description="Low complexity" evidence="10">
    <location>
        <begin position="374"/>
        <end position="383"/>
    </location>
</feature>
<keyword evidence="14" id="KW-1185">Reference proteome</keyword>
<feature type="compositionally biased region" description="Low complexity" evidence="10">
    <location>
        <begin position="265"/>
        <end position="274"/>
    </location>
</feature>
<evidence type="ECO:0000256" key="4">
    <source>
        <dbReference type="ARBA" id="ARBA00022719"/>
    </source>
</evidence>
<feature type="domain" description="Vitamin K epoxide reductase" evidence="12">
    <location>
        <begin position="612"/>
        <end position="754"/>
    </location>
</feature>
<dbReference type="InterPro" id="IPR012932">
    <property type="entry name" value="VKOR"/>
</dbReference>
<accession>A0ABQ7LY81</accession>
<evidence type="ECO:0000256" key="8">
    <source>
        <dbReference type="ARBA" id="ARBA00023157"/>
    </source>
</evidence>
<dbReference type="Pfam" id="PF07884">
    <property type="entry name" value="VKOR"/>
    <property type="match status" value="1"/>
</dbReference>
<evidence type="ECO:0000256" key="3">
    <source>
        <dbReference type="ARBA" id="ARBA00022692"/>
    </source>
</evidence>
<keyword evidence="5 11" id="KW-1133">Transmembrane helix</keyword>
<evidence type="ECO:0000256" key="7">
    <source>
        <dbReference type="ARBA" id="ARBA00023136"/>
    </source>
</evidence>
<dbReference type="PANTHER" id="PTHR34573:SF1">
    <property type="entry name" value="VITAMIN K EPOXIDE REDUCTASE DOMAIN-CONTAINING PROTEIN"/>
    <property type="match status" value="1"/>
</dbReference>
<feature type="region of interest" description="Disordered" evidence="10">
    <location>
        <begin position="365"/>
        <end position="384"/>
    </location>
</feature>
<feature type="region of interest" description="Disordered" evidence="10">
    <location>
        <begin position="589"/>
        <end position="608"/>
    </location>
</feature>
<comment type="subcellular location">
    <subcellularLocation>
        <location evidence="1">Membrane</location>
        <topology evidence="1">Multi-pass membrane protein</topology>
    </subcellularLocation>
</comment>
<comment type="caution">
    <text evidence="13">The sequence shown here is derived from an EMBL/GenBank/DDBJ whole genome shotgun (WGS) entry which is preliminary data.</text>
</comment>
<sequence>MMASFVSASSPKLYFSFHELPPSSSTRYPRRFESSDPEDAVDSAPSLSSSTSSSTSEVFINSPRYNWFTVLGGIGMLDTAYLTYFKLTGSNAFCPVGGGTCGDVLNSDYALAKPNQNKTETKPSVIYFPNLKTEPKPAGRFLIKCSSSEPEDGVDSAPSSSSSTSEVPIDTWTYNWFTVLGGIGMLNTAYLTYLKLTGSNAFCPVGGGTCGDVLNSDYALAKPNQNKTETKPSVIYFLNLKTELKPARRFLIKCSSSEPEDGVDSAPSSSSSTSEKPIDTWTYNWFTVLGGIGMLNTAYLTYLKLTGSDAFCPVGGGTCGDVLNSDYALAKPNQNKTETKPSVIYFPNLKTEPKPAGRFLIKCSSSEPEDGVDSAPSSSSSTSEVPIDTWTYNWFTVLGGIGMLNTAYLTYLKLTGSDAFCPVGGGTCGDVLNSDYALAKPNQNKTETKPSVIYFLNLKTEPKPGNLQKTPQIFLIKCSSSEPEDGVDSAPSSSSSTSEVPIDTWTYNWFTVLGGIGMLNTAYLTYLKLTGSDAFCPVGGGTCGDVLNSDYALAKPNQNKTETKPSVIYFLNLKTEPKPAGRFLIKCSSSKPEDGVDSAPSSSSSTSEVPIDTWTYNWFTVLGGIGMLNTAYLTYLKFTGSDAFCPVGGGTCGDVLNSDYALVFGVPLPVIGFVMYGLVTALSAQLGDEQGNLPFGVSKTNGRFALFAATTTMASASAYFLYILSTKLSGSSCMYCLVSAFLSFSLFFLSLKDVKLQEIQQVVGLQICLAIIVVASLTASYSTAQAIPSRSGDIELPYYSTEITTSSSPYAVALAKHLNSIGAKMYGAFWCSHCLEQKEMFGREAAKLLNYVECFPEGYKKGIKIFKACSDARIEGFPTWMINGQVSSGEVELAELAEMSGFTLDQANEAK</sequence>
<keyword evidence="7 11" id="KW-0472">Membrane</keyword>
<feature type="compositionally biased region" description="Low complexity" evidence="10">
    <location>
        <begin position="598"/>
        <end position="607"/>
    </location>
</feature>
<dbReference type="EMBL" id="JADBGQ010000007">
    <property type="protein sequence ID" value="KAG5390111.1"/>
    <property type="molecule type" value="Genomic_DNA"/>
</dbReference>
<feature type="transmembrane region" description="Helical" evidence="11">
    <location>
        <begin position="660"/>
        <end position="683"/>
    </location>
</feature>
<feature type="transmembrane region" description="Helical" evidence="11">
    <location>
        <begin position="728"/>
        <end position="751"/>
    </location>
</feature>
<evidence type="ECO:0000256" key="11">
    <source>
        <dbReference type="SAM" id="Phobius"/>
    </source>
</evidence>
<feature type="compositionally biased region" description="Low complexity" evidence="10">
    <location>
        <begin position="46"/>
        <end position="56"/>
    </location>
</feature>
<dbReference type="Gene3D" id="1.20.1440.130">
    <property type="entry name" value="VKOR domain"/>
    <property type="match status" value="6"/>
</dbReference>
<dbReference type="SUPFAM" id="SSF52833">
    <property type="entry name" value="Thioredoxin-like"/>
    <property type="match status" value="1"/>
</dbReference>
<keyword evidence="9" id="KW-0676">Redox-active center</keyword>
<name>A0ABQ7LY81_BRACM</name>